<gene>
    <name evidence="2" type="ORF">TISLANDTSLP1_20880</name>
</gene>
<evidence type="ECO:0000313" key="3">
    <source>
        <dbReference type="Proteomes" id="UP001144297"/>
    </source>
</evidence>
<proteinExistence type="predicted"/>
<evidence type="ECO:0000313" key="2">
    <source>
        <dbReference type="EMBL" id="GLI54395.1"/>
    </source>
</evidence>
<evidence type="ECO:0000256" key="1">
    <source>
        <dbReference type="SAM" id="Phobius"/>
    </source>
</evidence>
<feature type="transmembrane region" description="Helical" evidence="1">
    <location>
        <begin position="275"/>
        <end position="295"/>
    </location>
</feature>
<keyword evidence="1" id="KW-1133">Transmembrane helix</keyword>
<dbReference type="AlphaFoldDB" id="A0A9W6LM03"/>
<keyword evidence="1" id="KW-0472">Membrane</keyword>
<name>A0A9W6LM03_9BACT</name>
<organism evidence="2 3">
    <name type="scientific">Thermodesulfovibrio yellowstonii</name>
    <dbReference type="NCBI Taxonomy" id="28262"/>
    <lineage>
        <taxon>Bacteria</taxon>
        <taxon>Pseudomonadati</taxon>
        <taxon>Nitrospirota</taxon>
        <taxon>Thermodesulfovibrionia</taxon>
        <taxon>Thermodesulfovibrionales</taxon>
        <taxon>Thermodesulfovibrionaceae</taxon>
        <taxon>Thermodesulfovibrio</taxon>
    </lineage>
</organism>
<keyword evidence="3" id="KW-1185">Reference proteome</keyword>
<reference evidence="2" key="1">
    <citation type="submission" date="2022-12" db="EMBL/GenBank/DDBJ databases">
        <title>Reference genome sequencing for broad-spectrum identification of bacterial and archaeal isolates by mass spectrometry.</title>
        <authorList>
            <person name="Sekiguchi Y."/>
            <person name="Tourlousse D.M."/>
        </authorList>
    </citation>
    <scope>NUCLEOTIDE SEQUENCE</scope>
    <source>
        <strain evidence="2">TSL-P1</strain>
    </source>
</reference>
<sequence>MLNKAYLSIEGKYVKAVITKKNIENAQFLEFHVDELLDFIKENSIKEVYMSVSFSELYTFKLSFPFQISEKKKILEKLVFNEIRKIYPNIQRFSFMYETYMADSRTWIRCYMIPESSYQFIEEFIEARVNIKALYPLHIPLIFLVNSVSELIEKNKIVCFFSGKSRFLFVFEKTEMILMREFEGSEDLTDEDIININMTMNYSIQNLRVIPNEVILIGVKKRELSGLSLPYRFLSILPEYEKYTVPLIMVLSGEDLKRKSILPEQYRRFKKTIKYLNYASFVFIITMIALFGYNLESFYKIKSIYSSMISQRQYVLEHEQEFFDIDKKIKKFETEMKPFIELQNKRNSMVDMRYLLKSIGQAKTEFIQIISVEILNAEKPELKIKGKSIGKSFSERQMSYLNFKASLEQGGFKIINESWDITKGELSIDAIYEHTRVLQ</sequence>
<dbReference type="EMBL" id="BSDX01000001">
    <property type="protein sequence ID" value="GLI54395.1"/>
    <property type="molecule type" value="Genomic_DNA"/>
</dbReference>
<comment type="caution">
    <text evidence="2">The sequence shown here is derived from an EMBL/GenBank/DDBJ whole genome shotgun (WGS) entry which is preliminary data.</text>
</comment>
<dbReference type="Proteomes" id="UP001144297">
    <property type="component" value="Unassembled WGS sequence"/>
</dbReference>
<keyword evidence="1" id="KW-0812">Transmembrane</keyword>
<protein>
    <submittedName>
        <fullName evidence="2">Uncharacterized protein</fullName>
    </submittedName>
</protein>
<accession>A0A9W6LM03</accession>